<dbReference type="EMBL" id="LGZN01000092">
    <property type="protein sequence ID" value="KNF62530.1"/>
    <property type="molecule type" value="Genomic_DNA"/>
</dbReference>
<evidence type="ECO:0000313" key="2">
    <source>
        <dbReference type="EMBL" id="KNF62530.1"/>
    </source>
</evidence>
<dbReference type="Pfam" id="PF06890">
    <property type="entry name" value="Phage_Mu_Gp45"/>
    <property type="match status" value="1"/>
</dbReference>
<dbReference type="AlphaFoldDB" id="A0A0B1KFR7"/>
<name>A0A0B1KFR7_ECOLX</name>
<gene>
    <name evidence="2" type="ORF">WR15_25735</name>
</gene>
<organism evidence="2 3">
    <name type="scientific">Escherichia coli</name>
    <dbReference type="NCBI Taxonomy" id="562"/>
    <lineage>
        <taxon>Bacteria</taxon>
        <taxon>Pseudomonadati</taxon>
        <taxon>Pseudomonadota</taxon>
        <taxon>Gammaproteobacteria</taxon>
        <taxon>Enterobacterales</taxon>
        <taxon>Enterobacteriaceae</taxon>
        <taxon>Escherichia</taxon>
    </lineage>
</organism>
<dbReference type="NCBIfam" id="TIGR01644">
    <property type="entry name" value="phage_P2_V"/>
    <property type="match status" value="1"/>
</dbReference>
<dbReference type="InterPro" id="IPR013046">
    <property type="entry name" value="GpV/Gp45"/>
</dbReference>
<dbReference type="PIRSF" id="PIRSF012337">
    <property type="entry name" value="gp45"/>
    <property type="match status" value="1"/>
</dbReference>
<evidence type="ECO:0000259" key="1">
    <source>
        <dbReference type="Pfam" id="PF06890"/>
    </source>
</evidence>
<accession>A0A0B1KFR7</accession>
<dbReference type="InterPro" id="IPR053861">
    <property type="entry name" value="Phage_Mu_Gp45_N"/>
</dbReference>
<dbReference type="RefSeq" id="WP_042966138.1">
    <property type="nucleotide sequence ID" value="NZ_BDLM01000017.1"/>
</dbReference>
<feature type="domain" description="Bacteriophage Mu Gp45 N-terminal" evidence="1">
    <location>
        <begin position="21"/>
        <end position="87"/>
    </location>
</feature>
<reference evidence="2 3" key="1">
    <citation type="submission" date="2015-07" db="EMBL/GenBank/DDBJ databases">
        <title>Genome sequences of 64 non-O157:H7 Shiga toxin-producing Escherichia coli strains.</title>
        <authorList>
            <person name="Gonzalez-Escalona N."/>
            <person name="Toro M."/>
            <person name="Timme R."/>
            <person name="Payne J."/>
        </authorList>
    </citation>
    <scope>NUCLEOTIDE SEQUENCE [LARGE SCALE GENOMIC DNA]</scope>
    <source>
        <strain evidence="2 3">CFSAN026843</strain>
    </source>
</reference>
<evidence type="ECO:0000313" key="3">
    <source>
        <dbReference type="Proteomes" id="UP000037564"/>
    </source>
</evidence>
<protein>
    <submittedName>
        <fullName evidence="2">Phage baseplate protein</fullName>
    </submittedName>
</protein>
<dbReference type="InterPro" id="IPR014462">
    <property type="entry name" value="Phage_Mu_Gp45"/>
</dbReference>
<comment type="caution">
    <text evidence="2">The sequence shown here is derived from an EMBL/GenBank/DDBJ whole genome shotgun (WGS) entry which is preliminary data.</text>
</comment>
<dbReference type="PATRIC" id="fig|562.7396.peg.5622"/>
<proteinExistence type="predicted"/>
<dbReference type="Proteomes" id="UP000037564">
    <property type="component" value="Unassembled WGS sequence"/>
</dbReference>
<sequence length="217" mass="23106">MWDKVNQRIQQALAAVRQAFRVVTGTVDSSTKVQLLQLNGLAGEQLDGAEYFQHYGLTTSPPPGSMGIAVPLNGNTSHTVVVATEHGAYRLTELKPGEVALYTDEGAKIVLKRGRVIETECDIYRVKCNSFEVEAKDSAGFITPQLTASEQLIAEGKISGNGGMAIKGGKGKYTATFEGNINHTSGVITSVDVTINGVKIGTHKHPTPHGMSDTPVN</sequence>